<name>A0ABU1YS99_ROSSA</name>
<feature type="transmembrane region" description="Helical" evidence="1">
    <location>
        <begin position="7"/>
        <end position="28"/>
    </location>
</feature>
<proteinExistence type="predicted"/>
<evidence type="ECO:0008006" key="4">
    <source>
        <dbReference type="Google" id="ProtNLM"/>
    </source>
</evidence>
<accession>A0ABU1YS99</accession>
<gene>
    <name evidence="2" type="ORF">J2X20_004395</name>
</gene>
<evidence type="ECO:0000313" key="2">
    <source>
        <dbReference type="EMBL" id="MDR7271727.1"/>
    </source>
</evidence>
<feature type="transmembrane region" description="Helical" evidence="1">
    <location>
        <begin position="75"/>
        <end position="97"/>
    </location>
</feature>
<keyword evidence="3" id="KW-1185">Reference proteome</keyword>
<dbReference type="EMBL" id="JAVDXU010000003">
    <property type="protein sequence ID" value="MDR7271727.1"/>
    <property type="molecule type" value="Genomic_DNA"/>
</dbReference>
<feature type="transmembrane region" description="Helical" evidence="1">
    <location>
        <begin position="48"/>
        <end position="68"/>
    </location>
</feature>
<protein>
    <recommendedName>
        <fullName evidence="4">Tetratricopeptide repeat protein</fullName>
    </recommendedName>
</protein>
<evidence type="ECO:0000313" key="3">
    <source>
        <dbReference type="Proteomes" id="UP001180453"/>
    </source>
</evidence>
<keyword evidence="1" id="KW-0812">Transmembrane</keyword>
<keyword evidence="1" id="KW-1133">Transmembrane helix</keyword>
<organism evidence="2 3">
    <name type="scientific">Roseateles saccharophilus</name>
    <name type="common">Pseudomonas saccharophila</name>
    <dbReference type="NCBI Taxonomy" id="304"/>
    <lineage>
        <taxon>Bacteria</taxon>
        <taxon>Pseudomonadati</taxon>
        <taxon>Pseudomonadota</taxon>
        <taxon>Betaproteobacteria</taxon>
        <taxon>Burkholderiales</taxon>
        <taxon>Sphaerotilaceae</taxon>
        <taxon>Roseateles</taxon>
    </lineage>
</organism>
<feature type="transmembrane region" description="Helical" evidence="1">
    <location>
        <begin position="103"/>
        <end position="121"/>
    </location>
</feature>
<dbReference type="Proteomes" id="UP001180453">
    <property type="component" value="Unassembled WGS sequence"/>
</dbReference>
<sequence length="178" mass="19678">MHRTPPRWAALAFLLVGGYVLLLSLGIVEFHPRPGARRALLASPQHGSVTLFGLALISFALSIAFPMAPKRWLKLNGALGGLTFMAAMLWFIWFTGMPTVEKLLFSTPLAIALIGIAWVKLTGAETIPDLDALEAAQVLRRHGRPEQAEAVLLRAIRDQPWRAAELQRALEIARRQQE</sequence>
<dbReference type="RefSeq" id="WP_310269458.1">
    <property type="nucleotide sequence ID" value="NZ_JAVDXU010000003.1"/>
</dbReference>
<reference evidence="2 3" key="1">
    <citation type="submission" date="2023-07" db="EMBL/GenBank/DDBJ databases">
        <title>Sorghum-associated microbial communities from plants grown in Nebraska, USA.</title>
        <authorList>
            <person name="Schachtman D."/>
        </authorList>
    </citation>
    <scope>NUCLEOTIDE SEQUENCE [LARGE SCALE GENOMIC DNA]</scope>
    <source>
        <strain evidence="2 3">BE314</strain>
    </source>
</reference>
<comment type="caution">
    <text evidence="2">The sequence shown here is derived from an EMBL/GenBank/DDBJ whole genome shotgun (WGS) entry which is preliminary data.</text>
</comment>
<keyword evidence="1" id="KW-0472">Membrane</keyword>
<evidence type="ECO:0000256" key="1">
    <source>
        <dbReference type="SAM" id="Phobius"/>
    </source>
</evidence>